<evidence type="ECO:0000313" key="16">
    <source>
        <dbReference type="Proteomes" id="UP000481153"/>
    </source>
</evidence>
<evidence type="ECO:0000256" key="13">
    <source>
        <dbReference type="SAM" id="SignalP"/>
    </source>
</evidence>
<proteinExistence type="inferred from homology"/>
<evidence type="ECO:0000256" key="7">
    <source>
        <dbReference type="ARBA" id="ARBA00023157"/>
    </source>
</evidence>
<dbReference type="GO" id="GO:0030245">
    <property type="term" value="P:cellulose catabolic process"/>
    <property type="evidence" value="ECO:0007669"/>
    <property type="project" value="UniProtKB-KW"/>
</dbReference>
<feature type="signal peptide" evidence="13">
    <location>
        <begin position="1"/>
        <end position="16"/>
    </location>
</feature>
<keyword evidence="6" id="KW-0136">Cellulose degradation</keyword>
<comment type="catalytic activity">
    <reaction evidence="1">
        <text>Endohydrolysis of (1-&gt;4)-beta-D-glucosidic linkages in cellulose, lichenin and cereal beta-D-glucans.</text>
        <dbReference type="EC" id="3.2.1.4"/>
    </reaction>
</comment>
<dbReference type="VEuPathDB" id="FungiDB:AeMF1_006663"/>
<keyword evidence="11" id="KW-0624">Polysaccharide degradation</keyword>
<dbReference type="AlphaFoldDB" id="A0A6G0WVC4"/>
<dbReference type="InterPro" id="IPR037019">
    <property type="entry name" value="Glyco_hydro_7_sf"/>
</dbReference>
<keyword evidence="4 13" id="KW-0732">Signal</keyword>
<evidence type="ECO:0000256" key="5">
    <source>
        <dbReference type="ARBA" id="ARBA00022801"/>
    </source>
</evidence>
<feature type="domain" description="CBM1" evidence="14">
    <location>
        <begin position="420"/>
        <end position="456"/>
    </location>
</feature>
<feature type="region of interest" description="Disordered" evidence="12">
    <location>
        <begin position="362"/>
        <end position="385"/>
    </location>
</feature>
<evidence type="ECO:0000256" key="10">
    <source>
        <dbReference type="ARBA" id="ARBA00023295"/>
    </source>
</evidence>
<evidence type="ECO:0000256" key="3">
    <source>
        <dbReference type="ARBA" id="ARBA00012601"/>
    </source>
</evidence>
<organism evidence="15 16">
    <name type="scientific">Aphanomyces euteiches</name>
    <dbReference type="NCBI Taxonomy" id="100861"/>
    <lineage>
        <taxon>Eukaryota</taxon>
        <taxon>Sar</taxon>
        <taxon>Stramenopiles</taxon>
        <taxon>Oomycota</taxon>
        <taxon>Saprolegniomycetes</taxon>
        <taxon>Saprolegniales</taxon>
        <taxon>Verrucalvaceae</taxon>
        <taxon>Aphanomyces</taxon>
    </lineage>
</organism>
<feature type="chain" id="PRO_5026225172" description="cellulase" evidence="13">
    <location>
        <begin position="17"/>
        <end position="462"/>
    </location>
</feature>
<dbReference type="PRINTS" id="PR00734">
    <property type="entry name" value="GLHYDRLASE7"/>
</dbReference>
<comment type="similarity">
    <text evidence="2">Belongs to the glycosyl hydrolase 7 (cellulase C) family.</text>
</comment>
<dbReference type="Pfam" id="PF00840">
    <property type="entry name" value="Glyco_hydro_7"/>
    <property type="match status" value="1"/>
</dbReference>
<keyword evidence="9" id="KW-0119">Carbohydrate metabolism</keyword>
<dbReference type="EMBL" id="VJMJ01000142">
    <property type="protein sequence ID" value="KAF0731472.1"/>
    <property type="molecule type" value="Genomic_DNA"/>
</dbReference>
<dbReference type="Gene3D" id="2.70.100.10">
    <property type="entry name" value="Glycoside hydrolase, family 7, domain"/>
    <property type="match status" value="1"/>
</dbReference>
<dbReference type="CDD" id="cd07999">
    <property type="entry name" value="GH7_CBH_EG"/>
    <property type="match status" value="1"/>
</dbReference>
<dbReference type="InterPro" id="IPR001722">
    <property type="entry name" value="Glyco_hydro_7"/>
</dbReference>
<evidence type="ECO:0000256" key="8">
    <source>
        <dbReference type="ARBA" id="ARBA00023180"/>
    </source>
</evidence>
<evidence type="ECO:0000313" key="15">
    <source>
        <dbReference type="EMBL" id="KAF0731472.1"/>
    </source>
</evidence>
<dbReference type="InterPro" id="IPR000254">
    <property type="entry name" value="CBD"/>
</dbReference>
<dbReference type="Proteomes" id="UP000481153">
    <property type="component" value="Unassembled WGS sequence"/>
</dbReference>
<dbReference type="GO" id="GO:0005576">
    <property type="term" value="C:extracellular region"/>
    <property type="evidence" value="ECO:0007669"/>
    <property type="project" value="InterPro"/>
</dbReference>
<sequence>MKIASVLALLVASTAAQQIGTVNPEVHPVVIDANWRWVHTVDGYDPCRNNDVWNATICPDPTTCAKNCAIDGVDYTAQGVTTDGGDIHVKLNNRMYILEDDHNYRLYKVLNREFTFDVDMSQVPCGGNGAVYFVPMEQDGGTSKYPTNKAGAAYGTGYCDAQCPGGINFVNGQANIKNVGQCCAEMDIWEANSISTVYTPHTCYNEGVFTCDNPTDCNSCDKGGCGANAYAGGFRSFYGPGSTFNVDTTKPFTVVTQFYTDDNTPNGNLVEIKRFYVQNGKKIENPNSITDSFCSWATDFQTKGGMKGMGEALRPGMVLALSVWTGDMSWLDSGNSGSCPSKPPPVTSAPTTFSNIRLGEIGSTTATTPTPSTPSPTSSQTVAPTPAATTVVPTPAVTVAPTPAATTAAPTPAPTTLDPSAAGNWLQCGGNYYSGPKKCQAGWFCQYWNEWYSQCLPNNQAS</sequence>
<dbReference type="PROSITE" id="PS00562">
    <property type="entry name" value="CBM1_1"/>
    <property type="match status" value="1"/>
</dbReference>
<evidence type="ECO:0000256" key="12">
    <source>
        <dbReference type="SAM" id="MobiDB-lite"/>
    </source>
</evidence>
<evidence type="ECO:0000256" key="4">
    <source>
        <dbReference type="ARBA" id="ARBA00022729"/>
    </source>
</evidence>
<accession>A0A6G0WVC4</accession>
<dbReference type="PROSITE" id="PS51164">
    <property type="entry name" value="CBM1_2"/>
    <property type="match status" value="1"/>
</dbReference>
<evidence type="ECO:0000259" key="14">
    <source>
        <dbReference type="PROSITE" id="PS51164"/>
    </source>
</evidence>
<dbReference type="InterPro" id="IPR013320">
    <property type="entry name" value="ConA-like_dom_sf"/>
</dbReference>
<dbReference type="InterPro" id="IPR035971">
    <property type="entry name" value="CBD_sf"/>
</dbReference>
<gene>
    <name evidence="15" type="ORF">Ae201684_011267</name>
</gene>
<keyword evidence="7" id="KW-1015">Disulfide bond</keyword>
<evidence type="ECO:0000256" key="1">
    <source>
        <dbReference type="ARBA" id="ARBA00000966"/>
    </source>
</evidence>
<name>A0A6G0WVC4_9STRA</name>
<reference evidence="15 16" key="1">
    <citation type="submission" date="2019-07" db="EMBL/GenBank/DDBJ databases">
        <title>Genomics analysis of Aphanomyces spp. identifies a new class of oomycete effector associated with host adaptation.</title>
        <authorList>
            <person name="Gaulin E."/>
        </authorList>
    </citation>
    <scope>NUCLEOTIDE SEQUENCE [LARGE SCALE GENOMIC DNA]</scope>
    <source>
        <strain evidence="15 16">ATCC 201684</strain>
    </source>
</reference>
<dbReference type="SUPFAM" id="SSF57180">
    <property type="entry name" value="Cellulose-binding domain"/>
    <property type="match status" value="1"/>
</dbReference>
<evidence type="ECO:0000256" key="2">
    <source>
        <dbReference type="ARBA" id="ARBA00006044"/>
    </source>
</evidence>
<keyword evidence="16" id="KW-1185">Reference proteome</keyword>
<dbReference type="GO" id="GO:0030248">
    <property type="term" value="F:cellulose binding"/>
    <property type="evidence" value="ECO:0007669"/>
    <property type="project" value="InterPro"/>
</dbReference>
<keyword evidence="10" id="KW-0326">Glycosidase</keyword>
<keyword evidence="8" id="KW-0325">Glycoprotein</keyword>
<evidence type="ECO:0000256" key="9">
    <source>
        <dbReference type="ARBA" id="ARBA00023277"/>
    </source>
</evidence>
<dbReference type="VEuPathDB" id="FungiDB:AeMF1_014190"/>
<dbReference type="GO" id="GO:0008810">
    <property type="term" value="F:cellulase activity"/>
    <property type="evidence" value="ECO:0007669"/>
    <property type="project" value="UniProtKB-EC"/>
</dbReference>
<dbReference type="PANTHER" id="PTHR33753:SF1">
    <property type="entry name" value="ENDO-BETA-1,4-GLUCANASE CELB"/>
    <property type="match status" value="1"/>
</dbReference>
<keyword evidence="5" id="KW-0378">Hydrolase</keyword>
<dbReference type="Pfam" id="PF00734">
    <property type="entry name" value="CBM_1"/>
    <property type="match status" value="1"/>
</dbReference>
<protein>
    <recommendedName>
        <fullName evidence="3">cellulase</fullName>
        <ecNumber evidence="3">3.2.1.4</ecNumber>
    </recommendedName>
</protein>
<evidence type="ECO:0000256" key="6">
    <source>
        <dbReference type="ARBA" id="ARBA00023001"/>
    </source>
</evidence>
<comment type="caution">
    <text evidence="15">The sequence shown here is derived from an EMBL/GenBank/DDBJ whole genome shotgun (WGS) entry which is preliminary data.</text>
</comment>
<feature type="compositionally biased region" description="Low complexity" evidence="12">
    <location>
        <begin position="363"/>
        <end position="385"/>
    </location>
</feature>
<dbReference type="PANTHER" id="PTHR33753">
    <property type="entry name" value="1,4-BETA-D-GLUCAN CELLOBIOHYDROLASE B"/>
    <property type="match status" value="1"/>
</dbReference>
<evidence type="ECO:0000256" key="11">
    <source>
        <dbReference type="ARBA" id="ARBA00023326"/>
    </source>
</evidence>
<dbReference type="SUPFAM" id="SSF49899">
    <property type="entry name" value="Concanavalin A-like lectins/glucanases"/>
    <property type="match status" value="1"/>
</dbReference>
<dbReference type="EC" id="3.2.1.4" evidence="3"/>
<dbReference type="SMART" id="SM00236">
    <property type="entry name" value="fCBD"/>
    <property type="match status" value="1"/>
</dbReference>